<dbReference type="EMBL" id="HBFN01006557">
    <property type="protein sequence ID" value="CAD8784930.1"/>
    <property type="molecule type" value="Transcribed_RNA"/>
</dbReference>
<dbReference type="Gene3D" id="3.30.1460.20">
    <property type="match status" value="2"/>
</dbReference>
<dbReference type="InterPro" id="IPR007188">
    <property type="entry name" value="ARPC2"/>
</dbReference>
<keyword evidence="3 6" id="KW-0963">Cytoplasm</keyword>
<sequence>MILLDHGHYMLREVIANRIGPANEEERKKNPIGSMIIADFDDVSYRVKSEGDALTIFYTMPGYKEISALGLEEYLKRAYAQDNIAFSFREELVDGVSYNFSLTVDLAADCGDGGAGLAERVSCLKRNVLAAPFHWYFGQIQAGTAPAQAVRVPFRRDESIYIKKGNEDQCVVIFSVTFQEKNDWVVAEVFLRELADARRDQALQQAPAASFSRAPPGELTGVPGVEGGDSVCFVSFTLFQRHWGGDRAEACVSAVCQFRNYLHYHIKASKTFMHMRMRKRVDDLLHVLNRAKPPAEGAVEKKTWSGKSVSAR</sequence>
<dbReference type="SUPFAM" id="SSF69645">
    <property type="entry name" value="Arp2/3 complex subunits"/>
    <property type="match status" value="2"/>
</dbReference>
<keyword evidence="4 6" id="KW-0009">Actin-binding</keyword>
<comment type="subcellular location">
    <subcellularLocation>
        <location evidence="1 6">Cytoplasm</location>
        <location evidence="1 6">Cytoskeleton</location>
    </subcellularLocation>
</comment>
<dbReference type="GO" id="GO:0030041">
    <property type="term" value="P:actin filament polymerization"/>
    <property type="evidence" value="ECO:0007669"/>
    <property type="project" value="InterPro"/>
</dbReference>
<dbReference type="GO" id="GO:0005200">
    <property type="term" value="F:structural constituent of cytoskeleton"/>
    <property type="evidence" value="ECO:0007669"/>
    <property type="project" value="TreeGrafter"/>
</dbReference>
<proteinExistence type="inferred from homology"/>
<keyword evidence="5 6" id="KW-0206">Cytoskeleton</keyword>
<reference evidence="7" key="1">
    <citation type="submission" date="2021-01" db="EMBL/GenBank/DDBJ databases">
        <authorList>
            <person name="Corre E."/>
            <person name="Pelletier E."/>
            <person name="Niang G."/>
            <person name="Scheremetjew M."/>
            <person name="Finn R."/>
            <person name="Kale V."/>
            <person name="Holt S."/>
            <person name="Cochrane G."/>
            <person name="Meng A."/>
            <person name="Brown T."/>
            <person name="Cohen L."/>
        </authorList>
    </citation>
    <scope>NUCLEOTIDE SEQUENCE</scope>
    <source>
        <strain evidence="7">CCMP443</strain>
    </source>
</reference>
<evidence type="ECO:0000256" key="3">
    <source>
        <dbReference type="ARBA" id="ARBA00022490"/>
    </source>
</evidence>
<dbReference type="GO" id="GO:0051015">
    <property type="term" value="F:actin filament binding"/>
    <property type="evidence" value="ECO:0007669"/>
    <property type="project" value="TreeGrafter"/>
</dbReference>
<evidence type="ECO:0000256" key="1">
    <source>
        <dbReference type="ARBA" id="ARBA00004245"/>
    </source>
</evidence>
<name>A0A7S0YKZ8_9CRYP</name>
<dbReference type="Pfam" id="PF04045">
    <property type="entry name" value="P34-Arc"/>
    <property type="match status" value="1"/>
</dbReference>
<evidence type="ECO:0000256" key="2">
    <source>
        <dbReference type="ARBA" id="ARBA00007192"/>
    </source>
</evidence>
<dbReference type="PANTHER" id="PTHR12058:SF0">
    <property type="entry name" value="ACTIN-RELATED PROTEIN 2_3 COMPLEX SUBUNIT 2"/>
    <property type="match status" value="1"/>
</dbReference>
<comment type="function">
    <text evidence="6">Functions as actin-binding component of the Arp2/3 complex which is involved in regulation of actin polymerization and together with an activating nucleation-promoting factor (NPF) mediates the formation of branched actin networks.</text>
</comment>
<dbReference type="GO" id="GO:0034314">
    <property type="term" value="P:Arp2/3 complex-mediated actin nucleation"/>
    <property type="evidence" value="ECO:0007669"/>
    <property type="project" value="InterPro"/>
</dbReference>
<dbReference type="GO" id="GO:0005885">
    <property type="term" value="C:Arp2/3 protein complex"/>
    <property type="evidence" value="ECO:0007669"/>
    <property type="project" value="InterPro"/>
</dbReference>
<organism evidence="7">
    <name type="scientific">Hemiselmis tepida</name>
    <dbReference type="NCBI Taxonomy" id="464990"/>
    <lineage>
        <taxon>Eukaryota</taxon>
        <taxon>Cryptophyceae</taxon>
        <taxon>Cryptomonadales</taxon>
        <taxon>Hemiselmidaceae</taxon>
        <taxon>Hemiselmis</taxon>
    </lineage>
</organism>
<dbReference type="PANTHER" id="PTHR12058">
    <property type="entry name" value="ARP2/3 COMPLEX 34 KDA SUBUNIT"/>
    <property type="match status" value="1"/>
</dbReference>
<evidence type="ECO:0000313" key="7">
    <source>
        <dbReference type="EMBL" id="CAD8784930.1"/>
    </source>
</evidence>
<comment type="similarity">
    <text evidence="2 6">Belongs to the ARPC2 family.</text>
</comment>
<evidence type="ECO:0000256" key="5">
    <source>
        <dbReference type="ARBA" id="ARBA00023212"/>
    </source>
</evidence>
<dbReference type="AlphaFoldDB" id="A0A7S0YKZ8"/>
<evidence type="ECO:0000256" key="6">
    <source>
        <dbReference type="RuleBase" id="RU364015"/>
    </source>
</evidence>
<dbReference type="InterPro" id="IPR034666">
    <property type="entry name" value="ARPC2/4"/>
</dbReference>
<comment type="subunit">
    <text evidence="6">Component of the Arp2/3 complex.</text>
</comment>
<protein>
    <recommendedName>
        <fullName evidence="6">Arp2/3 complex 34 kDa subunit</fullName>
    </recommendedName>
</protein>
<accession>A0A7S0YKZ8</accession>
<gene>
    <name evidence="7" type="ORF">HTEP1355_LOCUS3842</name>
</gene>
<evidence type="ECO:0000256" key="4">
    <source>
        <dbReference type="ARBA" id="ARBA00023203"/>
    </source>
</evidence>